<protein>
    <submittedName>
        <fullName evidence="1">Uncharacterized protein</fullName>
    </submittedName>
</protein>
<accession>A0A5E7AQG8</accession>
<reference evidence="1 2" key="1">
    <citation type="submission" date="2019-09" db="EMBL/GenBank/DDBJ databases">
        <authorList>
            <person name="Chandra G."/>
            <person name="Truman W A."/>
        </authorList>
    </citation>
    <scope>NUCLEOTIDE SEQUENCE [LARGE SCALE GENOMIC DNA]</scope>
    <source>
        <strain evidence="1">PS833</strain>
    </source>
</reference>
<gene>
    <name evidence="1" type="ORF">PS833_00950</name>
</gene>
<evidence type="ECO:0000313" key="1">
    <source>
        <dbReference type="EMBL" id="VVN79004.1"/>
    </source>
</evidence>
<evidence type="ECO:0000313" key="2">
    <source>
        <dbReference type="Proteomes" id="UP000409037"/>
    </source>
</evidence>
<dbReference type="Proteomes" id="UP000409037">
    <property type="component" value="Unassembled WGS sequence"/>
</dbReference>
<organism evidence="1 2">
    <name type="scientific">Pseudomonas fluorescens</name>
    <dbReference type="NCBI Taxonomy" id="294"/>
    <lineage>
        <taxon>Bacteria</taxon>
        <taxon>Pseudomonadati</taxon>
        <taxon>Pseudomonadota</taxon>
        <taxon>Gammaproteobacteria</taxon>
        <taxon>Pseudomonadales</taxon>
        <taxon>Pseudomonadaceae</taxon>
        <taxon>Pseudomonas</taxon>
    </lineage>
</organism>
<dbReference type="EMBL" id="CABVHU010000001">
    <property type="protein sequence ID" value="VVN79004.1"/>
    <property type="molecule type" value="Genomic_DNA"/>
</dbReference>
<dbReference type="AlphaFoldDB" id="A0A5E7AQG8"/>
<sequence>MNDGVSGGVIAVRLGIEGLRKTCRSWLASEGGVSVDIFITERTPSLASQLLQGAAVNTLQEISRIQARLLLTTSNTSLDN</sequence>
<name>A0A5E7AQG8_PSEFL</name>
<proteinExistence type="predicted"/>